<organism evidence="2 3">
    <name type="scientific">Pleurodeles waltl</name>
    <name type="common">Iberian ribbed newt</name>
    <dbReference type="NCBI Taxonomy" id="8319"/>
    <lineage>
        <taxon>Eukaryota</taxon>
        <taxon>Metazoa</taxon>
        <taxon>Chordata</taxon>
        <taxon>Craniata</taxon>
        <taxon>Vertebrata</taxon>
        <taxon>Euteleostomi</taxon>
        <taxon>Amphibia</taxon>
        <taxon>Batrachia</taxon>
        <taxon>Caudata</taxon>
        <taxon>Salamandroidea</taxon>
        <taxon>Salamandridae</taxon>
        <taxon>Pleurodelinae</taxon>
        <taxon>Pleurodeles</taxon>
    </lineage>
</organism>
<gene>
    <name evidence="2" type="ORF">NDU88_000223</name>
</gene>
<feature type="compositionally biased region" description="Polar residues" evidence="1">
    <location>
        <begin position="56"/>
        <end position="67"/>
    </location>
</feature>
<feature type="region of interest" description="Disordered" evidence="1">
    <location>
        <begin position="731"/>
        <end position="751"/>
    </location>
</feature>
<evidence type="ECO:0000313" key="2">
    <source>
        <dbReference type="EMBL" id="KAJ1183401.1"/>
    </source>
</evidence>
<dbReference type="EMBL" id="JANPWB010000005">
    <property type="protein sequence ID" value="KAJ1183401.1"/>
    <property type="molecule type" value="Genomic_DNA"/>
</dbReference>
<name>A0AAV7U4S3_PLEWA</name>
<keyword evidence="3" id="KW-1185">Reference proteome</keyword>
<evidence type="ECO:0000313" key="3">
    <source>
        <dbReference type="Proteomes" id="UP001066276"/>
    </source>
</evidence>
<dbReference type="AlphaFoldDB" id="A0AAV7U4S3"/>
<feature type="region of interest" description="Disordered" evidence="1">
    <location>
        <begin position="131"/>
        <end position="158"/>
    </location>
</feature>
<protein>
    <submittedName>
        <fullName evidence="2">Uncharacterized protein</fullName>
    </submittedName>
</protein>
<accession>A0AAV7U4S3</accession>
<evidence type="ECO:0000256" key="1">
    <source>
        <dbReference type="SAM" id="MobiDB-lite"/>
    </source>
</evidence>
<proteinExistence type="predicted"/>
<feature type="region of interest" description="Disordered" evidence="1">
    <location>
        <begin position="52"/>
        <end position="77"/>
    </location>
</feature>
<comment type="caution">
    <text evidence="2">The sequence shown here is derived from an EMBL/GenBank/DDBJ whole genome shotgun (WGS) entry which is preliminary data.</text>
</comment>
<feature type="region of interest" description="Disordered" evidence="1">
    <location>
        <begin position="293"/>
        <end position="312"/>
    </location>
</feature>
<reference evidence="2" key="1">
    <citation type="journal article" date="2022" name="bioRxiv">
        <title>Sequencing and chromosome-scale assembly of the giantPleurodeles waltlgenome.</title>
        <authorList>
            <person name="Brown T."/>
            <person name="Elewa A."/>
            <person name="Iarovenko S."/>
            <person name="Subramanian E."/>
            <person name="Araus A.J."/>
            <person name="Petzold A."/>
            <person name="Susuki M."/>
            <person name="Suzuki K.-i.T."/>
            <person name="Hayashi T."/>
            <person name="Toyoda A."/>
            <person name="Oliveira C."/>
            <person name="Osipova E."/>
            <person name="Leigh N.D."/>
            <person name="Simon A."/>
            <person name="Yun M.H."/>
        </authorList>
    </citation>
    <scope>NUCLEOTIDE SEQUENCE</scope>
    <source>
        <strain evidence="2">20211129_DDA</strain>
        <tissue evidence="2">Liver</tissue>
    </source>
</reference>
<dbReference type="Proteomes" id="UP001066276">
    <property type="component" value="Chromosome 3_1"/>
</dbReference>
<sequence length="856" mass="92598">MGGYDRHPSRTALGCHQDWPYTSSECWDPESGALAGQTWGTTVCPASVGGAKTGTRAGQTLGTSRTGSVYPGSTGVQRPEPVLDRHWVPAGLYLYTQGVPGCKDRSPSWTDTGYQRDCICIPREYRGAKTGARAGQTLGSSGIVSVRPGSTGVQRPEPELDRHWVPAGLYLYTQGVPGCKDRSPSWTDTGYQRDCICIPREYRGAKTGARAGQTLGTSGIVSVRPGSIGVQRPEPELDRHWVPAGLYLYTQGVLGCKDRGPCWTDTGYQRDCICIPREYRGAKTGARAGQTLGTSGIVSVPPGSTGVQRPEPELDRHWVPAGLYLYTQGVPGEYRGAKTGARAGQTLGTSGIVSVRPGSIGVQRPGPVLDRHWVPAGLDLYTQGVLGCKDRSPSWTDTGYQQDCICTPREYWGAKTVARAGQTLGTSRTGSVYPGSTGVQRPGPVLDRHWVPAGLYLYPQGVLGCKDRSPSWTDTGYQQDCICTPREYRGAKTGARAGQTLGTSRIVSVYPGSTGVQRPGPVLDRHWVPAGLYLYAQGVLGCKDRSPSWTDTGYQQDCICIPREYWGAKTGARAGQTLGTSRIVSVYPGSTGVQRPEPVLDRHWVPAGLYLYTQGVPGCKDRSPCWTDTGYQRDCIFTPREYWGAKTVARARQTLGTSRIVSVPPGSIGVQRPEPELDRHWVPAGLYLYTQGVLGCKDRSPCWTDTGYQRDCIFTPREYWGAKTGARAGQTLGTSRTVSVPPGSTGVQRPEPVLDRHWVPAGLYLYTQGVPGCKDRSSSWTDTGYQQDCICTPREYWGAKTGARAGQTLGTSRTVSVPPGSTGVQRPEPVLDRHWVPAGLYLYPQGVLGCKDRSPS</sequence>